<name>A0A926EFZ0_9FIRM</name>
<proteinExistence type="predicted"/>
<dbReference type="Proteomes" id="UP000660861">
    <property type="component" value="Unassembled WGS sequence"/>
</dbReference>
<organism evidence="1 2">
    <name type="scientific">Zongyangia hominis</name>
    <dbReference type="NCBI Taxonomy" id="2763677"/>
    <lineage>
        <taxon>Bacteria</taxon>
        <taxon>Bacillati</taxon>
        <taxon>Bacillota</taxon>
        <taxon>Clostridia</taxon>
        <taxon>Eubacteriales</taxon>
        <taxon>Oscillospiraceae</taxon>
        <taxon>Zongyangia</taxon>
    </lineage>
</organism>
<comment type="caution">
    <text evidence="1">The sequence shown here is derived from an EMBL/GenBank/DDBJ whole genome shotgun (WGS) entry which is preliminary data.</text>
</comment>
<dbReference type="EMBL" id="JACRTC010000013">
    <property type="protein sequence ID" value="MBC8571449.1"/>
    <property type="molecule type" value="Genomic_DNA"/>
</dbReference>
<sequence>MELIIGVSICILAIAVSYVLGEFFERRRREKNLVGYTCPLDGEEIPADAEEVSRYIHFAAGFMQRRHQVYGLDRGYYKRAAEQLVIYIIECKGHLPTPALVEKISEETERYFESFSEMEDVLDASPE</sequence>
<keyword evidence="2" id="KW-1185">Reference proteome</keyword>
<dbReference type="RefSeq" id="WP_262398476.1">
    <property type="nucleotide sequence ID" value="NZ_JACRTC010000013.1"/>
</dbReference>
<evidence type="ECO:0000313" key="2">
    <source>
        <dbReference type="Proteomes" id="UP000660861"/>
    </source>
</evidence>
<accession>A0A926EFZ0</accession>
<protein>
    <submittedName>
        <fullName evidence="1">Uncharacterized protein</fullName>
    </submittedName>
</protein>
<dbReference type="AlphaFoldDB" id="A0A926EFZ0"/>
<reference evidence="1" key="1">
    <citation type="submission" date="2020-08" db="EMBL/GenBank/DDBJ databases">
        <title>Genome public.</title>
        <authorList>
            <person name="Liu C."/>
            <person name="Sun Q."/>
        </authorList>
    </citation>
    <scope>NUCLEOTIDE SEQUENCE</scope>
    <source>
        <strain evidence="1">NSJ-54</strain>
    </source>
</reference>
<evidence type="ECO:0000313" key="1">
    <source>
        <dbReference type="EMBL" id="MBC8571449.1"/>
    </source>
</evidence>
<gene>
    <name evidence="1" type="ORF">H8709_11545</name>
</gene>